<reference evidence="1" key="1">
    <citation type="journal article" date="2023" name="Nat. Commun.">
        <title>Diploid and tetraploid genomes of Acorus and the evolution of monocots.</title>
        <authorList>
            <person name="Ma L."/>
            <person name="Liu K.W."/>
            <person name="Li Z."/>
            <person name="Hsiao Y.Y."/>
            <person name="Qi Y."/>
            <person name="Fu T."/>
            <person name="Tang G.D."/>
            <person name="Zhang D."/>
            <person name="Sun W.H."/>
            <person name="Liu D.K."/>
            <person name="Li Y."/>
            <person name="Chen G.Z."/>
            <person name="Liu X.D."/>
            <person name="Liao X.Y."/>
            <person name="Jiang Y.T."/>
            <person name="Yu X."/>
            <person name="Hao Y."/>
            <person name="Huang J."/>
            <person name="Zhao X.W."/>
            <person name="Ke S."/>
            <person name="Chen Y.Y."/>
            <person name="Wu W.L."/>
            <person name="Hsu J.L."/>
            <person name="Lin Y.F."/>
            <person name="Huang M.D."/>
            <person name="Li C.Y."/>
            <person name="Huang L."/>
            <person name="Wang Z.W."/>
            <person name="Zhao X."/>
            <person name="Zhong W.Y."/>
            <person name="Peng D.H."/>
            <person name="Ahmad S."/>
            <person name="Lan S."/>
            <person name="Zhang J.S."/>
            <person name="Tsai W.C."/>
            <person name="Van de Peer Y."/>
            <person name="Liu Z.J."/>
        </authorList>
    </citation>
    <scope>NUCLEOTIDE SEQUENCE</scope>
    <source>
        <strain evidence="1">CP</strain>
    </source>
</reference>
<dbReference type="Proteomes" id="UP001180020">
    <property type="component" value="Unassembled WGS sequence"/>
</dbReference>
<sequence length="154" mass="16538">MLENFIELGRSKHGGGGTQGCIEIQLGRKQPMPPLSKRASLAAWPSNTINGVSPSDVSGSVLLEINGYLPIPVALEMDQGCPASDAWLLLTSGMRDILGPFKWRDNHQEAVKLCVGFASKSKRLAARDNRSSHALTGVMPLLLECFMLISAAHA</sequence>
<accession>A0AAV9D3J5</accession>
<gene>
    <name evidence="1" type="ORF">QJS10_CPA16g00668</name>
</gene>
<dbReference type="EMBL" id="JAUJYO010000016">
    <property type="protein sequence ID" value="KAK1295394.1"/>
    <property type="molecule type" value="Genomic_DNA"/>
</dbReference>
<proteinExistence type="predicted"/>
<name>A0AAV9D3J5_ACOCL</name>
<keyword evidence="2" id="KW-1185">Reference proteome</keyword>
<evidence type="ECO:0000313" key="1">
    <source>
        <dbReference type="EMBL" id="KAK1295394.1"/>
    </source>
</evidence>
<evidence type="ECO:0000313" key="2">
    <source>
        <dbReference type="Proteomes" id="UP001180020"/>
    </source>
</evidence>
<organism evidence="1 2">
    <name type="scientific">Acorus calamus</name>
    <name type="common">Sweet flag</name>
    <dbReference type="NCBI Taxonomy" id="4465"/>
    <lineage>
        <taxon>Eukaryota</taxon>
        <taxon>Viridiplantae</taxon>
        <taxon>Streptophyta</taxon>
        <taxon>Embryophyta</taxon>
        <taxon>Tracheophyta</taxon>
        <taxon>Spermatophyta</taxon>
        <taxon>Magnoliopsida</taxon>
        <taxon>Liliopsida</taxon>
        <taxon>Acoraceae</taxon>
        <taxon>Acorus</taxon>
    </lineage>
</organism>
<reference evidence="1" key="2">
    <citation type="submission" date="2023-06" db="EMBL/GenBank/DDBJ databases">
        <authorList>
            <person name="Ma L."/>
            <person name="Liu K.-W."/>
            <person name="Li Z."/>
            <person name="Hsiao Y.-Y."/>
            <person name="Qi Y."/>
            <person name="Fu T."/>
            <person name="Tang G."/>
            <person name="Zhang D."/>
            <person name="Sun W.-H."/>
            <person name="Liu D.-K."/>
            <person name="Li Y."/>
            <person name="Chen G.-Z."/>
            <person name="Liu X.-D."/>
            <person name="Liao X.-Y."/>
            <person name="Jiang Y.-T."/>
            <person name="Yu X."/>
            <person name="Hao Y."/>
            <person name="Huang J."/>
            <person name="Zhao X.-W."/>
            <person name="Ke S."/>
            <person name="Chen Y.-Y."/>
            <person name="Wu W.-L."/>
            <person name="Hsu J.-L."/>
            <person name="Lin Y.-F."/>
            <person name="Huang M.-D."/>
            <person name="Li C.-Y."/>
            <person name="Huang L."/>
            <person name="Wang Z.-W."/>
            <person name="Zhao X."/>
            <person name="Zhong W.-Y."/>
            <person name="Peng D.-H."/>
            <person name="Ahmad S."/>
            <person name="Lan S."/>
            <person name="Zhang J.-S."/>
            <person name="Tsai W.-C."/>
            <person name="Van De Peer Y."/>
            <person name="Liu Z.-J."/>
        </authorList>
    </citation>
    <scope>NUCLEOTIDE SEQUENCE</scope>
    <source>
        <strain evidence="1">CP</strain>
        <tissue evidence="1">Leaves</tissue>
    </source>
</reference>
<comment type="caution">
    <text evidence="1">The sequence shown here is derived from an EMBL/GenBank/DDBJ whole genome shotgun (WGS) entry which is preliminary data.</text>
</comment>
<dbReference type="AlphaFoldDB" id="A0AAV9D3J5"/>
<protein>
    <submittedName>
        <fullName evidence="1">Uncharacterized protein</fullName>
    </submittedName>
</protein>